<comment type="caution">
    <text evidence="2">The sequence shown here is derived from an EMBL/GenBank/DDBJ whole genome shotgun (WGS) entry which is preliminary data.</text>
</comment>
<dbReference type="OrthoDB" id="1237135at2"/>
<dbReference type="AlphaFoldDB" id="A0A6N8HI96"/>
<dbReference type="EMBL" id="WOWP01000062">
    <property type="protein sequence ID" value="MUV05376.1"/>
    <property type="molecule type" value="Genomic_DNA"/>
</dbReference>
<feature type="transmembrane region" description="Helical" evidence="1">
    <location>
        <begin position="52"/>
        <end position="73"/>
    </location>
</feature>
<organism evidence="2 3">
    <name type="scientific">Flavobacterium rakeshii</name>
    <dbReference type="NCBI Taxonomy" id="1038845"/>
    <lineage>
        <taxon>Bacteria</taxon>
        <taxon>Pseudomonadati</taxon>
        <taxon>Bacteroidota</taxon>
        <taxon>Flavobacteriia</taxon>
        <taxon>Flavobacteriales</taxon>
        <taxon>Flavobacteriaceae</taxon>
        <taxon>Flavobacterium</taxon>
    </lineage>
</organism>
<proteinExistence type="predicted"/>
<feature type="transmembrane region" description="Helical" evidence="1">
    <location>
        <begin position="12"/>
        <end position="32"/>
    </location>
</feature>
<reference evidence="2 3" key="1">
    <citation type="submission" date="2019-12" db="EMBL/GenBank/DDBJ databases">
        <authorList>
            <person name="Sun J.-Q."/>
        </authorList>
    </citation>
    <scope>NUCLEOTIDE SEQUENCE [LARGE SCALE GENOMIC DNA]</scope>
    <source>
        <strain evidence="2 3">JCM 17928</strain>
    </source>
</reference>
<evidence type="ECO:0000256" key="1">
    <source>
        <dbReference type="SAM" id="Phobius"/>
    </source>
</evidence>
<gene>
    <name evidence="2" type="ORF">GN157_16800</name>
</gene>
<keyword evidence="1" id="KW-0472">Membrane</keyword>
<sequence>MSKNYKIVKRAVLFISIIFSLLLIVFTVDVINEVPDWIWFDIDFNDSKVANYATLISGLLSFLAILFVIFGIAEQREQVEKEREEKNQQTIDDYKDRLQLLKSLLVNITDIIVEQGKSMKVYYELELEHPTQPNVTHFSANKSFNRILEMDYLMNYQSIQYFFKSDDNWEKMFLNLNSNVDFYSESLLEHRAKYQNHIEDKVRRHREIGELCLSFFNNSSKIIERYRVKFGVSDYLKQSWVIIFNDFIPAYYDYMEECKSKGEPTDFRVLSDDFFLVFLKGAMELRNEIGFDDYGSEEQVGLASMIRKKIYEVEMYSVQYADNIKYYYEEYFDENCDNLKNFKGITEKIQSKLNEI</sequence>
<evidence type="ECO:0008006" key="4">
    <source>
        <dbReference type="Google" id="ProtNLM"/>
    </source>
</evidence>
<dbReference type="RefSeq" id="WP_157484633.1">
    <property type="nucleotide sequence ID" value="NZ_WOWP01000062.1"/>
</dbReference>
<accession>A0A6N8HI96</accession>
<evidence type="ECO:0000313" key="3">
    <source>
        <dbReference type="Proteomes" id="UP000433945"/>
    </source>
</evidence>
<keyword evidence="3" id="KW-1185">Reference proteome</keyword>
<keyword evidence="1" id="KW-1133">Transmembrane helix</keyword>
<name>A0A6N8HI96_9FLAO</name>
<keyword evidence="1" id="KW-0812">Transmembrane</keyword>
<evidence type="ECO:0000313" key="2">
    <source>
        <dbReference type="EMBL" id="MUV05376.1"/>
    </source>
</evidence>
<protein>
    <recommendedName>
        <fullName evidence="4">Phage abortive infection protein</fullName>
    </recommendedName>
</protein>
<dbReference type="Proteomes" id="UP000433945">
    <property type="component" value="Unassembled WGS sequence"/>
</dbReference>